<dbReference type="HAMAP" id="MF_01925">
    <property type="entry name" value="P5C_reductase"/>
    <property type="match status" value="1"/>
</dbReference>
<dbReference type="OrthoDB" id="10263291at2759"/>
<evidence type="ECO:0000259" key="6">
    <source>
        <dbReference type="Pfam" id="PF14748"/>
    </source>
</evidence>
<protein>
    <recommendedName>
        <fullName evidence="9">Pyrroline-5-carboxylate reductase</fullName>
    </recommendedName>
</protein>
<feature type="binding site" evidence="4">
    <location>
        <position position="75"/>
    </location>
    <ligand>
        <name>NADPH</name>
        <dbReference type="ChEBI" id="CHEBI:57783"/>
    </ligand>
</feature>
<dbReference type="Gene3D" id="3.40.50.720">
    <property type="entry name" value="NAD(P)-binding Rossmann-like Domain"/>
    <property type="match status" value="1"/>
</dbReference>
<keyword evidence="3" id="KW-0560">Oxidoreductase</keyword>
<dbReference type="FunFam" id="1.10.3730.10:FF:000001">
    <property type="entry name" value="Pyrroline-5-carboxylate reductase"/>
    <property type="match status" value="1"/>
</dbReference>
<evidence type="ECO:0000256" key="4">
    <source>
        <dbReference type="PIRSR" id="PIRSR000193-1"/>
    </source>
</evidence>
<dbReference type="InterPro" id="IPR036291">
    <property type="entry name" value="NAD(P)-bd_dom_sf"/>
</dbReference>
<comment type="caution">
    <text evidence="7">The sequence shown here is derived from an EMBL/GenBank/DDBJ whole genome shotgun (WGS) entry which is preliminary data.</text>
</comment>
<organism evidence="7 8">
    <name type="scientific">Didymella heteroderae</name>
    <dbReference type="NCBI Taxonomy" id="1769908"/>
    <lineage>
        <taxon>Eukaryota</taxon>
        <taxon>Fungi</taxon>
        <taxon>Dikarya</taxon>
        <taxon>Ascomycota</taxon>
        <taxon>Pezizomycotina</taxon>
        <taxon>Dothideomycetes</taxon>
        <taxon>Pleosporomycetidae</taxon>
        <taxon>Pleosporales</taxon>
        <taxon>Pleosporineae</taxon>
        <taxon>Didymellaceae</taxon>
        <taxon>Didymella</taxon>
    </lineage>
</organism>
<reference evidence="7" key="1">
    <citation type="submission" date="2019-04" db="EMBL/GenBank/DDBJ databases">
        <title>Sequencing of skin fungus with MAO and IRED activity.</title>
        <authorList>
            <person name="Marsaioli A.J."/>
            <person name="Bonatto J.M.C."/>
            <person name="Reis Junior O."/>
        </authorList>
    </citation>
    <scope>NUCLEOTIDE SEQUENCE</scope>
    <source>
        <strain evidence="7">28M1</strain>
    </source>
</reference>
<dbReference type="GO" id="GO:0004735">
    <property type="term" value="F:pyrroline-5-carboxylate reductase activity"/>
    <property type="evidence" value="ECO:0007669"/>
    <property type="project" value="InterPro"/>
</dbReference>
<evidence type="ECO:0000313" key="7">
    <source>
        <dbReference type="EMBL" id="KAF3046107.1"/>
    </source>
</evidence>
<feature type="domain" description="Pyrroline-5-carboxylate reductase catalytic N-terminal" evidence="5">
    <location>
        <begin position="15"/>
        <end position="118"/>
    </location>
</feature>
<feature type="domain" description="Pyrroline-5-carboxylate reductase dimerisation" evidence="6">
    <location>
        <begin position="186"/>
        <end position="286"/>
    </location>
</feature>
<dbReference type="PIRSF" id="PIRSF000193">
    <property type="entry name" value="Pyrrol-5-carb_rd"/>
    <property type="match status" value="1"/>
</dbReference>
<gene>
    <name evidence="7" type="ORF">E8E12_011137</name>
</gene>
<dbReference type="Pfam" id="PF14748">
    <property type="entry name" value="P5CR_dimer"/>
    <property type="match status" value="1"/>
</dbReference>
<evidence type="ECO:0000256" key="3">
    <source>
        <dbReference type="ARBA" id="ARBA00023002"/>
    </source>
</evidence>
<name>A0A9P4X032_9PLEO</name>
<dbReference type="InterPro" id="IPR008927">
    <property type="entry name" value="6-PGluconate_DH-like_C_sf"/>
</dbReference>
<sequence length="302" mass="31956">MAGRTLTILGCAEFGTGNLGQPILTSLLSESGSNKNAMFQKYIACVRSEASEKRLSEKYVEAINSGKLYISRGDNVKAARDADVVLLGVDPSDVMATLKKDGLSDALSGKLLISLAAGWSRAAIEKLLSTSKDRIWVVRTLPNIAAQVSESLTAIEDPDENIPQEFVEITDAIFNQVGKTAHIDPKLMNASTAVGGSTPAMFAVICDAFIDASVAVGMPRETAQTMIYQSMVGTGRMLQSGIHPGVLKDQGTSPEGCTIGGLMVMEEAGVRGHLGKALREAATIARLMGKSADQHLNDTRQG</sequence>
<dbReference type="NCBIfam" id="TIGR00112">
    <property type="entry name" value="proC"/>
    <property type="match status" value="1"/>
</dbReference>
<dbReference type="Proteomes" id="UP000758155">
    <property type="component" value="Unassembled WGS sequence"/>
</dbReference>
<dbReference type="AlphaFoldDB" id="A0A9P4X032"/>
<dbReference type="EMBL" id="SWKV01000005">
    <property type="protein sequence ID" value="KAF3046107.1"/>
    <property type="molecule type" value="Genomic_DNA"/>
</dbReference>
<keyword evidence="8" id="KW-1185">Reference proteome</keyword>
<dbReference type="SUPFAM" id="SSF51735">
    <property type="entry name" value="NAD(P)-binding Rossmann-fold domains"/>
    <property type="match status" value="1"/>
</dbReference>
<dbReference type="PANTHER" id="PTHR11645">
    <property type="entry name" value="PYRROLINE-5-CARBOXYLATE REDUCTASE"/>
    <property type="match status" value="1"/>
</dbReference>
<comment type="similarity">
    <text evidence="1">Belongs to the pyrroline-5-carboxylate reductase family.</text>
</comment>
<evidence type="ECO:0000256" key="1">
    <source>
        <dbReference type="ARBA" id="ARBA00005525"/>
    </source>
</evidence>
<dbReference type="Gene3D" id="1.10.3730.10">
    <property type="entry name" value="ProC C-terminal domain-like"/>
    <property type="match status" value="1"/>
</dbReference>
<dbReference type="InterPro" id="IPR000304">
    <property type="entry name" value="Pyrroline-COOH_reductase"/>
</dbReference>
<dbReference type="GO" id="GO:0055129">
    <property type="term" value="P:L-proline biosynthetic process"/>
    <property type="evidence" value="ECO:0007669"/>
    <property type="project" value="TreeGrafter"/>
</dbReference>
<dbReference type="InterPro" id="IPR028939">
    <property type="entry name" value="P5C_Rdtase_cat_N"/>
</dbReference>
<dbReference type="SUPFAM" id="SSF48179">
    <property type="entry name" value="6-phosphogluconate dehydrogenase C-terminal domain-like"/>
    <property type="match status" value="1"/>
</dbReference>
<evidence type="ECO:0000259" key="5">
    <source>
        <dbReference type="Pfam" id="PF03807"/>
    </source>
</evidence>
<dbReference type="InterPro" id="IPR029036">
    <property type="entry name" value="P5CR_dimer"/>
</dbReference>
<evidence type="ECO:0000256" key="2">
    <source>
        <dbReference type="ARBA" id="ARBA00022857"/>
    </source>
</evidence>
<proteinExistence type="inferred from homology"/>
<dbReference type="PANTHER" id="PTHR11645:SF27">
    <property type="entry name" value="HYPOTHETICAL PYRROLINE-5-CARBOXYLATE REDUCTASE (EUROFUNG)"/>
    <property type="match status" value="1"/>
</dbReference>
<dbReference type="Pfam" id="PF03807">
    <property type="entry name" value="F420_oxidored"/>
    <property type="match status" value="1"/>
</dbReference>
<evidence type="ECO:0008006" key="9">
    <source>
        <dbReference type="Google" id="ProtNLM"/>
    </source>
</evidence>
<accession>A0A9P4X032</accession>
<keyword evidence="2 4" id="KW-0521">NADP</keyword>
<evidence type="ECO:0000313" key="8">
    <source>
        <dbReference type="Proteomes" id="UP000758155"/>
    </source>
</evidence>